<protein>
    <recommendedName>
        <fullName evidence="4">Cysteine rich repeat-containing domain protein</fullName>
    </recommendedName>
</protein>
<keyword evidence="3" id="KW-1185">Reference proteome</keyword>
<feature type="compositionally biased region" description="Basic and acidic residues" evidence="1">
    <location>
        <begin position="234"/>
        <end position="298"/>
    </location>
</feature>
<evidence type="ECO:0000313" key="2">
    <source>
        <dbReference type="EMBL" id="KAK6755236.1"/>
    </source>
</evidence>
<evidence type="ECO:0000313" key="3">
    <source>
        <dbReference type="Proteomes" id="UP001303046"/>
    </source>
</evidence>
<evidence type="ECO:0008006" key="4">
    <source>
        <dbReference type="Google" id="ProtNLM"/>
    </source>
</evidence>
<organism evidence="2 3">
    <name type="scientific">Necator americanus</name>
    <name type="common">Human hookworm</name>
    <dbReference type="NCBI Taxonomy" id="51031"/>
    <lineage>
        <taxon>Eukaryota</taxon>
        <taxon>Metazoa</taxon>
        <taxon>Ecdysozoa</taxon>
        <taxon>Nematoda</taxon>
        <taxon>Chromadorea</taxon>
        <taxon>Rhabditida</taxon>
        <taxon>Rhabditina</taxon>
        <taxon>Rhabditomorpha</taxon>
        <taxon>Strongyloidea</taxon>
        <taxon>Ancylostomatidae</taxon>
        <taxon>Bunostominae</taxon>
        <taxon>Necator</taxon>
    </lineage>
</organism>
<sequence length="317" mass="36174">MIHGESDAATVLAGKVKRQSEAELVRVTLKMKARCAPARTAGMSRLVILFLLTVAECQTKRNTTDTFPSSFCTEYAECMGRANQKSAECLSENTTAVAASKKKACEGALELHMQLQALYDEKNEYVENCVRENAAEALTLSTRKTERCKTALRKAKRSSPFDPAERRQKRKERKERKEKPKSCSKEAKRMRWQCSKIAKCCSVVKNCNAEGKQRDEINEKKNELKKLYAACHGPELKKKLNHKHENENDDDTNKQKKNDKAEKKQQKEEKKQQKEEKKQQKEEKKSSKSNEKLDESKAKRAIPMKSKALAELSETEV</sequence>
<comment type="caution">
    <text evidence="2">The sequence shown here is derived from an EMBL/GenBank/DDBJ whole genome shotgun (WGS) entry which is preliminary data.</text>
</comment>
<proteinExistence type="predicted"/>
<evidence type="ECO:0000256" key="1">
    <source>
        <dbReference type="SAM" id="MobiDB-lite"/>
    </source>
</evidence>
<accession>A0ABR1DZD4</accession>
<name>A0ABR1DZD4_NECAM</name>
<dbReference type="Proteomes" id="UP001303046">
    <property type="component" value="Unassembled WGS sequence"/>
</dbReference>
<feature type="compositionally biased region" description="Basic and acidic residues" evidence="1">
    <location>
        <begin position="175"/>
        <end position="185"/>
    </location>
</feature>
<dbReference type="EMBL" id="JAVFWL010000005">
    <property type="protein sequence ID" value="KAK6755236.1"/>
    <property type="molecule type" value="Genomic_DNA"/>
</dbReference>
<reference evidence="2 3" key="1">
    <citation type="submission" date="2023-08" db="EMBL/GenBank/DDBJ databases">
        <title>A Necator americanus chromosomal reference genome.</title>
        <authorList>
            <person name="Ilik V."/>
            <person name="Petrzelkova K.J."/>
            <person name="Pardy F."/>
            <person name="Fuh T."/>
            <person name="Niatou-Singa F.S."/>
            <person name="Gouil Q."/>
            <person name="Baker L."/>
            <person name="Ritchie M.E."/>
            <person name="Jex A.R."/>
            <person name="Gazzola D."/>
            <person name="Li H."/>
            <person name="Toshio Fujiwara R."/>
            <person name="Zhan B."/>
            <person name="Aroian R.V."/>
            <person name="Pafco B."/>
            <person name="Schwarz E.M."/>
        </authorList>
    </citation>
    <scope>NUCLEOTIDE SEQUENCE [LARGE SCALE GENOMIC DNA]</scope>
    <source>
        <strain evidence="2 3">Aroian</strain>
        <tissue evidence="2">Whole animal</tissue>
    </source>
</reference>
<feature type="region of interest" description="Disordered" evidence="1">
    <location>
        <begin position="151"/>
        <end position="185"/>
    </location>
</feature>
<feature type="region of interest" description="Disordered" evidence="1">
    <location>
        <begin position="234"/>
        <end position="317"/>
    </location>
</feature>
<gene>
    <name evidence="2" type="primary">Necator_chrV.g18714</name>
    <name evidence="2" type="ORF">RB195_013923</name>
</gene>